<evidence type="ECO:0000256" key="10">
    <source>
        <dbReference type="SAM" id="MobiDB-lite"/>
    </source>
</evidence>
<feature type="compositionally biased region" description="Basic and acidic residues" evidence="10">
    <location>
        <begin position="144"/>
        <end position="153"/>
    </location>
</feature>
<evidence type="ECO:0000256" key="9">
    <source>
        <dbReference type="ARBA" id="ARBA00093307"/>
    </source>
</evidence>
<dbReference type="PANTHER" id="PTHR13557:SF1">
    <property type="entry name" value="COILED-COIL DOMAIN-CONTAINING PROTEIN 86"/>
    <property type="match status" value="1"/>
</dbReference>
<evidence type="ECO:0000313" key="12">
    <source>
        <dbReference type="EMBL" id="KAH0932499.1"/>
    </source>
</evidence>
<feature type="region of interest" description="Disordered" evidence="10">
    <location>
        <begin position="18"/>
        <end position="65"/>
    </location>
</feature>
<evidence type="ECO:0000256" key="5">
    <source>
        <dbReference type="ARBA" id="ARBA00022553"/>
    </source>
</evidence>
<evidence type="ECO:0000256" key="8">
    <source>
        <dbReference type="ARBA" id="ARBA00023242"/>
    </source>
</evidence>
<evidence type="ECO:0000256" key="4">
    <source>
        <dbReference type="ARBA" id="ARBA00022454"/>
    </source>
</evidence>
<keyword evidence="5" id="KW-0597">Phosphoprotein</keyword>
<organism evidence="12 13">
    <name type="scientific">Brassica napus</name>
    <name type="common">Rape</name>
    <dbReference type="NCBI Taxonomy" id="3708"/>
    <lineage>
        <taxon>Eukaryota</taxon>
        <taxon>Viridiplantae</taxon>
        <taxon>Streptophyta</taxon>
        <taxon>Embryophyta</taxon>
        <taxon>Tracheophyta</taxon>
        <taxon>Spermatophyta</taxon>
        <taxon>Magnoliopsida</taxon>
        <taxon>eudicotyledons</taxon>
        <taxon>Gunneridae</taxon>
        <taxon>Pentapetalae</taxon>
        <taxon>rosids</taxon>
        <taxon>malvids</taxon>
        <taxon>Brassicales</taxon>
        <taxon>Brassicaceae</taxon>
        <taxon>Brassiceae</taxon>
        <taxon>Brassica</taxon>
    </lineage>
</organism>
<gene>
    <name evidence="12" type="ORF">HID58_009616</name>
</gene>
<comment type="caution">
    <text evidence="12">The sequence shown here is derived from an EMBL/GenBank/DDBJ whole genome shotgun (WGS) entry which is preliminary data.</text>
</comment>
<proteinExistence type="predicted"/>
<feature type="domain" description="Smr" evidence="11">
    <location>
        <begin position="269"/>
        <end position="351"/>
    </location>
</feature>
<feature type="region of interest" description="Disordered" evidence="10">
    <location>
        <begin position="124"/>
        <end position="154"/>
    </location>
</feature>
<protein>
    <recommendedName>
        <fullName evidence="3">Coiled-coil domain-containing protein 86</fullName>
    </recommendedName>
</protein>
<comment type="function">
    <text evidence="9">Required for proper chromosome segregation during mitosis and error-free mitotic progression.</text>
</comment>
<comment type="subcellular location">
    <subcellularLocation>
        <location evidence="1">Chromosome</location>
    </subcellularLocation>
    <subcellularLocation>
        <location evidence="2">Nucleus</location>
        <location evidence="2">Nucleolus</location>
    </subcellularLocation>
</comment>
<dbReference type="InterPro" id="IPR002625">
    <property type="entry name" value="Smr_dom"/>
</dbReference>
<dbReference type="InterPro" id="IPR026570">
    <property type="entry name" value="CCDC86"/>
</dbReference>
<keyword evidence="7" id="KW-0175">Coiled coil</keyword>
<feature type="non-terminal residue" evidence="12">
    <location>
        <position position="1"/>
    </location>
</feature>
<dbReference type="SMART" id="SM00463">
    <property type="entry name" value="SMR"/>
    <property type="match status" value="1"/>
</dbReference>
<evidence type="ECO:0000256" key="6">
    <source>
        <dbReference type="ARBA" id="ARBA00022934"/>
    </source>
</evidence>
<evidence type="ECO:0000256" key="3">
    <source>
        <dbReference type="ARBA" id="ARBA00016738"/>
    </source>
</evidence>
<keyword evidence="4" id="KW-0158">Chromosome</keyword>
<keyword evidence="13" id="KW-1185">Reference proteome</keyword>
<evidence type="ECO:0000256" key="7">
    <source>
        <dbReference type="ARBA" id="ARBA00023054"/>
    </source>
</evidence>
<keyword evidence="6" id="KW-0164">Citrullination</keyword>
<dbReference type="PROSITE" id="PS50828">
    <property type="entry name" value="SMR"/>
    <property type="match status" value="1"/>
</dbReference>
<accession>A0ABQ8DT17</accession>
<evidence type="ECO:0000259" key="11">
    <source>
        <dbReference type="PROSITE" id="PS50828"/>
    </source>
</evidence>
<name>A0ABQ8DT17_BRANA</name>
<dbReference type="Proteomes" id="UP000824890">
    <property type="component" value="Unassembled WGS sequence"/>
</dbReference>
<reference evidence="12 13" key="1">
    <citation type="submission" date="2021-05" db="EMBL/GenBank/DDBJ databases">
        <title>Genome Assembly of Synthetic Allotetraploid Brassica napus Reveals Homoeologous Exchanges between Subgenomes.</title>
        <authorList>
            <person name="Davis J.T."/>
        </authorList>
    </citation>
    <scope>NUCLEOTIDE SEQUENCE [LARGE SCALE GENOMIC DNA]</scope>
    <source>
        <strain evidence="13">cv. Da-Ae</strain>
        <tissue evidence="12">Seedling</tissue>
    </source>
</reference>
<evidence type="ECO:0000256" key="1">
    <source>
        <dbReference type="ARBA" id="ARBA00004286"/>
    </source>
</evidence>
<dbReference type="PANTHER" id="PTHR13557">
    <property type="entry name" value="COILED-COIL DOMAIN-CONTAINING PROTEIN 86"/>
    <property type="match status" value="1"/>
</dbReference>
<sequence length="373" mass="41638">KKMACTIDFRCLDEGFGGKTAKRKRESQEQAAADADEASMDIDSALPPSAKRSAVASSEDPDKPVAAVAIGRPTYDGVIAGKVSGRNWKAPRTHRSSGRFVRNKGPDLEEMKRQREIKKAYRERKNELKEEIRSHKVEKRKKKEEREKRKAENVLRTGTKLQKITNPKTLKKIAKSKQRKHLKVIPDEVVYGVVHGLLKGHGQNVWLQARSLFDKVNEMDGSAASSFYNALTNMLRCSGTLVRKYHTDIVKANSAQASLGERVVYKSCLNLHLMFSGAACQMVHVWLLNIRSIVCEGSILAGWGKHIKVVGDEALRPAVESLLMGIDAPFYLSKYNMGRFTSSGSVGSTWLRESATLKLLIVHDHITTKPRTT</sequence>
<evidence type="ECO:0000256" key="2">
    <source>
        <dbReference type="ARBA" id="ARBA00004604"/>
    </source>
</evidence>
<keyword evidence="8" id="KW-0539">Nucleus</keyword>
<evidence type="ECO:0000313" key="13">
    <source>
        <dbReference type="Proteomes" id="UP000824890"/>
    </source>
</evidence>
<dbReference type="EMBL" id="JAGKQM010000003">
    <property type="protein sequence ID" value="KAH0932499.1"/>
    <property type="molecule type" value="Genomic_DNA"/>
</dbReference>
<feature type="compositionally biased region" description="Basic and acidic residues" evidence="10">
    <location>
        <begin position="124"/>
        <end position="135"/>
    </location>
</feature>